<reference evidence="6" key="2">
    <citation type="submission" date="2024-01" db="EMBL/GenBank/DDBJ databases">
        <authorList>
            <person name="He J."/>
            <person name="Wang M."/>
            <person name="Zheng J."/>
            <person name="Liu Z."/>
        </authorList>
    </citation>
    <scope>NUCLEOTIDE SEQUENCE</scope>
    <source>
        <strain evidence="6">ZL_2023a</strain>
        <tissue evidence="6">Muscle</tissue>
    </source>
</reference>
<dbReference type="EMBL" id="JARKIK010000055">
    <property type="protein sequence ID" value="KAK8733086.1"/>
    <property type="molecule type" value="Genomic_DNA"/>
</dbReference>
<feature type="region of interest" description="Disordered" evidence="5">
    <location>
        <begin position="48"/>
        <end position="188"/>
    </location>
</feature>
<feature type="region of interest" description="Disordered" evidence="5">
    <location>
        <begin position="22"/>
        <end position="41"/>
    </location>
</feature>
<organism evidence="6 7">
    <name type="scientific">Cherax quadricarinatus</name>
    <name type="common">Australian red claw crayfish</name>
    <dbReference type="NCBI Taxonomy" id="27406"/>
    <lineage>
        <taxon>Eukaryota</taxon>
        <taxon>Metazoa</taxon>
        <taxon>Ecdysozoa</taxon>
        <taxon>Arthropoda</taxon>
        <taxon>Crustacea</taxon>
        <taxon>Multicrustacea</taxon>
        <taxon>Malacostraca</taxon>
        <taxon>Eumalacostraca</taxon>
        <taxon>Eucarida</taxon>
        <taxon>Decapoda</taxon>
        <taxon>Pleocyemata</taxon>
        <taxon>Astacidea</taxon>
        <taxon>Parastacoidea</taxon>
        <taxon>Parastacidae</taxon>
        <taxon>Cherax</taxon>
    </lineage>
</organism>
<dbReference type="PANTHER" id="PTHR15950">
    <property type="entry name" value="TRANSCRIPTION COFACTOR VESTIGIAL-LIKE PROTEIN"/>
    <property type="match status" value="1"/>
</dbReference>
<dbReference type="GO" id="GO:0005634">
    <property type="term" value="C:nucleus"/>
    <property type="evidence" value="ECO:0007669"/>
    <property type="project" value="UniProtKB-SubCell"/>
</dbReference>
<comment type="caution">
    <text evidence="6">The sequence shown here is derived from an EMBL/GenBank/DDBJ whole genome shotgun (WGS) entry which is preliminary data.</text>
</comment>
<dbReference type="GO" id="GO:0006355">
    <property type="term" value="P:regulation of DNA-templated transcription"/>
    <property type="evidence" value="ECO:0007669"/>
    <property type="project" value="InterPro"/>
</dbReference>
<evidence type="ECO:0000256" key="2">
    <source>
        <dbReference type="ARBA" id="ARBA00023015"/>
    </source>
</evidence>
<comment type="subcellular location">
    <subcellularLocation>
        <location evidence="1">Nucleus</location>
    </subcellularLocation>
</comment>
<evidence type="ECO:0000256" key="3">
    <source>
        <dbReference type="ARBA" id="ARBA00023163"/>
    </source>
</evidence>
<feature type="compositionally biased region" description="Basic residues" evidence="5">
    <location>
        <begin position="153"/>
        <end position="174"/>
    </location>
</feature>
<dbReference type="PANTHER" id="PTHR15950:SF15">
    <property type="entry name" value="PROTEIN VESTIGIAL"/>
    <property type="match status" value="1"/>
</dbReference>
<reference evidence="6 7" key="1">
    <citation type="journal article" date="2024" name="BMC Genomics">
        <title>Genome assembly of redclaw crayfish (Cherax quadricarinatus) provides insights into its immune adaptation and hypoxia tolerance.</title>
        <authorList>
            <person name="Liu Z."/>
            <person name="Zheng J."/>
            <person name="Li H."/>
            <person name="Fang K."/>
            <person name="Wang S."/>
            <person name="He J."/>
            <person name="Zhou D."/>
            <person name="Weng S."/>
            <person name="Chi M."/>
            <person name="Gu Z."/>
            <person name="He J."/>
            <person name="Li F."/>
            <person name="Wang M."/>
        </authorList>
    </citation>
    <scope>NUCLEOTIDE SEQUENCE [LARGE SCALE GENOMIC DNA]</scope>
    <source>
        <strain evidence="6">ZL_2023a</strain>
    </source>
</reference>
<feature type="region of interest" description="Disordered" evidence="5">
    <location>
        <begin position="221"/>
        <end position="241"/>
    </location>
</feature>
<accession>A0AAW0X1K9</accession>
<evidence type="ECO:0000256" key="4">
    <source>
        <dbReference type="ARBA" id="ARBA00023242"/>
    </source>
</evidence>
<keyword evidence="3" id="KW-0804">Transcription</keyword>
<name>A0AAW0X1K9_CHEQU</name>
<gene>
    <name evidence="6" type="ORF">OTU49_006749</name>
</gene>
<keyword evidence="4" id="KW-0539">Nucleus</keyword>
<evidence type="ECO:0000313" key="6">
    <source>
        <dbReference type="EMBL" id="KAK8733086.1"/>
    </source>
</evidence>
<feature type="compositionally biased region" description="Low complexity" evidence="5">
    <location>
        <begin position="135"/>
        <end position="152"/>
    </location>
</feature>
<dbReference type="EMBL" id="JARKIK010000055">
    <property type="protein sequence ID" value="KAK8733085.1"/>
    <property type="molecule type" value="Genomic_DNA"/>
</dbReference>
<evidence type="ECO:0008006" key="8">
    <source>
        <dbReference type="Google" id="ProtNLM"/>
    </source>
</evidence>
<feature type="compositionally biased region" description="Polar residues" evidence="5">
    <location>
        <begin position="72"/>
        <end position="82"/>
    </location>
</feature>
<protein>
    <recommendedName>
        <fullName evidence="8">Vestigial</fullName>
    </recommendedName>
</protein>
<keyword evidence="2" id="KW-0805">Transcription regulation</keyword>
<evidence type="ECO:0000256" key="5">
    <source>
        <dbReference type="SAM" id="MobiDB-lite"/>
    </source>
</evidence>
<evidence type="ECO:0000313" key="7">
    <source>
        <dbReference type="Proteomes" id="UP001445076"/>
    </source>
</evidence>
<dbReference type="InterPro" id="IPR011520">
    <property type="entry name" value="Vg_fam"/>
</dbReference>
<evidence type="ECO:0000256" key="1">
    <source>
        <dbReference type="ARBA" id="ARBA00004123"/>
    </source>
</evidence>
<sequence>MSCAQVMYQPYAPSPYVVQGEVLPPHAPATPGGDSRHNEGVLHISQPPTAVSITPHTPPHHHHHHLHPPPQIQQSDAASGCSQTQQQTQQGAADPSGGQCPLPRQPYRAASNGSAAADPDAPPPEKKFCSETDAPQTPSTPSRQQQQQQQHTPHQHHHHQHHHHHHHHHPHHHPPLSEPPGSPPQHANEVKYVSANCMVVTHYAGDTAAVVDEHFTRALSTPHFEKPHSPGKASSPMSSRNFPPSFWNSNYQVPSSSSRPPSLAGHLGASPADLYDPYHGGLHSLQPPAPDPWAAYSLSSQAYGHRSVAHDVYQAAMSSVPSSSRPYHQYSSLSLQPHLARLPSVGSQMGMSKPESWGARYHEAFTSPEFSHTLDTNYSTPHYPNVPGLESGVPQEGAKDLYWF</sequence>
<keyword evidence="7" id="KW-1185">Reference proteome</keyword>
<dbReference type="Pfam" id="PF07545">
    <property type="entry name" value="Vg_Tdu"/>
    <property type="match status" value="1"/>
</dbReference>
<dbReference type="AlphaFoldDB" id="A0AAW0X1K9"/>
<proteinExistence type="predicted"/>
<dbReference type="Proteomes" id="UP001445076">
    <property type="component" value="Unassembled WGS sequence"/>
</dbReference>
<feature type="compositionally biased region" description="Basic residues" evidence="5">
    <location>
        <begin position="58"/>
        <end position="67"/>
    </location>
</feature>